<dbReference type="PANTHER" id="PTHR43434">
    <property type="entry name" value="PHOSPHOGLYCOLATE PHOSPHATASE"/>
    <property type="match status" value="1"/>
</dbReference>
<dbReference type="EMBL" id="LT629782">
    <property type="protein sequence ID" value="SDU32805.1"/>
    <property type="molecule type" value="Genomic_DNA"/>
</dbReference>
<dbReference type="EC" id="3.1.3.18" evidence="5"/>
<evidence type="ECO:0000256" key="6">
    <source>
        <dbReference type="ARBA" id="ARBA00022723"/>
    </source>
</evidence>
<dbReference type="Proteomes" id="UP000183653">
    <property type="component" value="Chromosome I"/>
</dbReference>
<keyword evidence="9" id="KW-1185">Reference proteome</keyword>
<dbReference type="GO" id="GO:0005829">
    <property type="term" value="C:cytosol"/>
    <property type="evidence" value="ECO:0007669"/>
    <property type="project" value="TreeGrafter"/>
</dbReference>
<comment type="catalytic activity">
    <reaction evidence="1">
        <text>2-phosphoglycolate + H2O = glycolate + phosphate</text>
        <dbReference type="Rhea" id="RHEA:14369"/>
        <dbReference type="ChEBI" id="CHEBI:15377"/>
        <dbReference type="ChEBI" id="CHEBI:29805"/>
        <dbReference type="ChEBI" id="CHEBI:43474"/>
        <dbReference type="ChEBI" id="CHEBI:58033"/>
        <dbReference type="EC" id="3.1.3.18"/>
    </reaction>
</comment>
<evidence type="ECO:0000313" key="8">
    <source>
        <dbReference type="EMBL" id="SDU32805.1"/>
    </source>
</evidence>
<evidence type="ECO:0000313" key="9">
    <source>
        <dbReference type="Proteomes" id="UP000183653"/>
    </source>
</evidence>
<dbReference type="Gene3D" id="3.40.50.1000">
    <property type="entry name" value="HAD superfamily/HAD-like"/>
    <property type="match status" value="1"/>
</dbReference>
<dbReference type="InterPro" id="IPR050155">
    <property type="entry name" value="HAD-like_hydrolase_sf"/>
</dbReference>
<sequence>MTRVTLGDRLVGKRLVFFDCDGVLLDSNGVKLAAVDYALAHYSQKLRDRCKESFRLNFGRPRLWHFEVFQQLIAPVGPDAEHFLATCISRYEDYLRTHYSAAPLVAGAQQLLAQLAEGNVLCAVVSGGKEEEIIQALRVSGIDRYMVRVIGSPTSKTAAIRALLDQYGCDASQALFLGDAIADAEAAITCKVPFIFVSGHALVGRSALSANWPADYRAGEVPDLQPDNPVSQFNARCSRVKEDFLQ</sequence>
<dbReference type="GO" id="GO:0008967">
    <property type="term" value="F:phosphoglycolate phosphatase activity"/>
    <property type="evidence" value="ECO:0007669"/>
    <property type="project" value="UniProtKB-EC"/>
</dbReference>
<evidence type="ECO:0000256" key="3">
    <source>
        <dbReference type="ARBA" id="ARBA00004818"/>
    </source>
</evidence>
<keyword evidence="6" id="KW-0479">Metal-binding</keyword>
<dbReference type="OrthoDB" id="9782449at2"/>
<comment type="similarity">
    <text evidence="4">Belongs to the HAD-like hydrolase superfamily. CbbY/CbbZ/Gph/YieH family.</text>
</comment>
<evidence type="ECO:0000256" key="4">
    <source>
        <dbReference type="ARBA" id="ARBA00006171"/>
    </source>
</evidence>
<comment type="pathway">
    <text evidence="3">Organic acid metabolism; glycolate biosynthesis; glycolate from 2-phosphoglycolate: step 1/1.</text>
</comment>
<gene>
    <name evidence="8" type="ORF">SAMN04490197_4958</name>
</gene>
<evidence type="ECO:0000256" key="5">
    <source>
        <dbReference type="ARBA" id="ARBA00013078"/>
    </source>
</evidence>
<dbReference type="InterPro" id="IPR036412">
    <property type="entry name" value="HAD-like_sf"/>
</dbReference>
<dbReference type="SFLD" id="SFLDS00003">
    <property type="entry name" value="Haloacid_Dehalogenase"/>
    <property type="match status" value="1"/>
</dbReference>
<protein>
    <recommendedName>
        <fullName evidence="5">phosphoglycolate phosphatase</fullName>
        <ecNumber evidence="5">3.1.3.18</ecNumber>
    </recommendedName>
</protein>
<dbReference type="InterPro" id="IPR041492">
    <property type="entry name" value="HAD_2"/>
</dbReference>
<evidence type="ECO:0000256" key="1">
    <source>
        <dbReference type="ARBA" id="ARBA00000830"/>
    </source>
</evidence>
<dbReference type="GO" id="GO:0046872">
    <property type="term" value="F:metal ion binding"/>
    <property type="evidence" value="ECO:0007669"/>
    <property type="project" value="UniProtKB-KW"/>
</dbReference>
<accession>A0A8B3Y3K6</accession>
<dbReference type="InterPro" id="IPR023214">
    <property type="entry name" value="HAD_sf"/>
</dbReference>
<dbReference type="Gene3D" id="1.10.150.240">
    <property type="entry name" value="Putative phosphatase, domain 2"/>
    <property type="match status" value="1"/>
</dbReference>
<dbReference type="GO" id="GO:0006281">
    <property type="term" value="P:DNA repair"/>
    <property type="evidence" value="ECO:0007669"/>
    <property type="project" value="TreeGrafter"/>
</dbReference>
<dbReference type="PANTHER" id="PTHR43434:SF1">
    <property type="entry name" value="PHOSPHOGLYCOLATE PHOSPHATASE"/>
    <property type="match status" value="1"/>
</dbReference>
<comment type="cofactor">
    <cofactor evidence="2">
        <name>Mg(2+)</name>
        <dbReference type="ChEBI" id="CHEBI:18420"/>
    </cofactor>
</comment>
<organism evidence="8 9">
    <name type="scientific">Pseudomonas orientalis</name>
    <dbReference type="NCBI Taxonomy" id="76758"/>
    <lineage>
        <taxon>Bacteria</taxon>
        <taxon>Pseudomonadati</taxon>
        <taxon>Pseudomonadota</taxon>
        <taxon>Gammaproteobacteria</taxon>
        <taxon>Pseudomonadales</taxon>
        <taxon>Pseudomonadaceae</taxon>
        <taxon>Pseudomonas</taxon>
    </lineage>
</organism>
<keyword evidence="7" id="KW-0119">Carbohydrate metabolism</keyword>
<name>A0A8B3Y3K6_9PSED</name>
<dbReference type="RefSeq" id="WP_072024074.1">
    <property type="nucleotide sequence ID" value="NZ_JYLM01000007.1"/>
</dbReference>
<dbReference type="SFLD" id="SFLDG01129">
    <property type="entry name" value="C1.5:_HAD__Beta-PGM__Phosphata"/>
    <property type="match status" value="1"/>
</dbReference>
<dbReference type="AlphaFoldDB" id="A0A8B3Y3K6"/>
<dbReference type="InterPro" id="IPR023198">
    <property type="entry name" value="PGP-like_dom2"/>
</dbReference>
<dbReference type="Pfam" id="PF13419">
    <property type="entry name" value="HAD_2"/>
    <property type="match status" value="1"/>
</dbReference>
<proteinExistence type="inferred from homology"/>
<evidence type="ECO:0000256" key="2">
    <source>
        <dbReference type="ARBA" id="ARBA00001946"/>
    </source>
</evidence>
<reference evidence="8 9" key="1">
    <citation type="submission" date="2016-10" db="EMBL/GenBank/DDBJ databases">
        <authorList>
            <person name="Varghese N."/>
            <person name="Submissions S."/>
        </authorList>
    </citation>
    <scope>NUCLEOTIDE SEQUENCE [LARGE SCALE GENOMIC DNA]</scope>
    <source>
        <strain evidence="8 9">BS2775</strain>
    </source>
</reference>
<dbReference type="SUPFAM" id="SSF56784">
    <property type="entry name" value="HAD-like"/>
    <property type="match status" value="1"/>
</dbReference>
<evidence type="ECO:0000256" key="7">
    <source>
        <dbReference type="ARBA" id="ARBA00023277"/>
    </source>
</evidence>